<proteinExistence type="predicted"/>
<feature type="compositionally biased region" description="Low complexity" evidence="1">
    <location>
        <begin position="43"/>
        <end position="61"/>
    </location>
</feature>
<evidence type="ECO:0008006" key="4">
    <source>
        <dbReference type="Google" id="ProtNLM"/>
    </source>
</evidence>
<sequence>MASERLTAAMSALEASLDDFSAFCLKKGIEVTDGIKYMPMTDAPPASTPASPQQLPPSAATTRPPLRQQGSREAAGPSPLSSPLGKVRTNRTASLAQLPSFASSSPTEQRSRPGYRSKSVSASPGEGGSVTPNRKNAIATRLVESSPAHSSPASPGTGLVSLRLLEKACPEFHSIDRHTAGEMLKKRGRGSYLFRCSSIPGTIALSCFSTQGELTHINIVVSNDPVIFTVRAPAQFATIPPMGPDGLGSSHCTATHSVQVSEGDHHASYRSLSNLLECLRKSNPHYELKTPISREA</sequence>
<evidence type="ECO:0000313" key="3">
    <source>
        <dbReference type="Proteomes" id="UP000001357"/>
    </source>
</evidence>
<dbReference type="InParanoid" id="A9V3F4"/>
<feature type="region of interest" description="Disordered" evidence="1">
    <location>
        <begin position="37"/>
        <end position="134"/>
    </location>
</feature>
<dbReference type="RefSeq" id="XP_001747128.1">
    <property type="nucleotide sequence ID" value="XM_001747076.1"/>
</dbReference>
<reference evidence="2 3" key="1">
    <citation type="journal article" date="2008" name="Nature">
        <title>The genome of the choanoflagellate Monosiga brevicollis and the origin of metazoans.</title>
        <authorList>
            <consortium name="JGI Sequencing"/>
            <person name="King N."/>
            <person name="Westbrook M.J."/>
            <person name="Young S.L."/>
            <person name="Kuo A."/>
            <person name="Abedin M."/>
            <person name="Chapman J."/>
            <person name="Fairclough S."/>
            <person name="Hellsten U."/>
            <person name="Isogai Y."/>
            <person name="Letunic I."/>
            <person name="Marr M."/>
            <person name="Pincus D."/>
            <person name="Putnam N."/>
            <person name="Rokas A."/>
            <person name="Wright K.J."/>
            <person name="Zuzow R."/>
            <person name="Dirks W."/>
            <person name="Good M."/>
            <person name="Goodstein D."/>
            <person name="Lemons D."/>
            <person name="Li W."/>
            <person name="Lyons J.B."/>
            <person name="Morris A."/>
            <person name="Nichols S."/>
            <person name="Richter D.J."/>
            <person name="Salamov A."/>
            <person name="Bork P."/>
            <person name="Lim W.A."/>
            <person name="Manning G."/>
            <person name="Miller W.T."/>
            <person name="McGinnis W."/>
            <person name="Shapiro H."/>
            <person name="Tjian R."/>
            <person name="Grigoriev I.V."/>
            <person name="Rokhsar D."/>
        </authorList>
    </citation>
    <scope>NUCLEOTIDE SEQUENCE [LARGE SCALE GENOMIC DNA]</scope>
    <source>
        <strain evidence="3">MX1 / ATCC 50154</strain>
    </source>
</reference>
<evidence type="ECO:0000256" key="1">
    <source>
        <dbReference type="SAM" id="MobiDB-lite"/>
    </source>
</evidence>
<dbReference type="GeneID" id="5892497"/>
<dbReference type="Proteomes" id="UP000001357">
    <property type="component" value="Unassembled WGS sequence"/>
</dbReference>
<dbReference type="InterPro" id="IPR036860">
    <property type="entry name" value="SH2_dom_sf"/>
</dbReference>
<accession>A9V3F4</accession>
<evidence type="ECO:0000313" key="2">
    <source>
        <dbReference type="EMBL" id="EDQ88052.1"/>
    </source>
</evidence>
<dbReference type="Gene3D" id="3.30.505.10">
    <property type="entry name" value="SH2 domain"/>
    <property type="match status" value="1"/>
</dbReference>
<dbReference type="SUPFAM" id="SSF55550">
    <property type="entry name" value="SH2 domain"/>
    <property type="match status" value="1"/>
</dbReference>
<dbReference type="CDD" id="cd00173">
    <property type="entry name" value="SH2"/>
    <property type="match status" value="1"/>
</dbReference>
<name>A9V3F4_MONBE</name>
<organism evidence="2 3">
    <name type="scientific">Monosiga brevicollis</name>
    <name type="common">Choanoflagellate</name>
    <dbReference type="NCBI Taxonomy" id="81824"/>
    <lineage>
        <taxon>Eukaryota</taxon>
        <taxon>Choanoflagellata</taxon>
        <taxon>Craspedida</taxon>
        <taxon>Salpingoecidae</taxon>
        <taxon>Monosiga</taxon>
    </lineage>
</organism>
<keyword evidence="3" id="KW-1185">Reference proteome</keyword>
<dbReference type="EMBL" id="CH991556">
    <property type="protein sequence ID" value="EDQ88052.1"/>
    <property type="molecule type" value="Genomic_DNA"/>
</dbReference>
<protein>
    <recommendedName>
        <fullName evidence="4">SH2 domain-containing protein</fullName>
    </recommendedName>
</protein>
<gene>
    <name evidence="2" type="ORF">MONBRDRAFT_9526</name>
</gene>
<dbReference type="AlphaFoldDB" id="A9V3F4"/>
<dbReference type="KEGG" id="mbr:MONBRDRAFT_9526"/>
<feature type="compositionally biased region" description="Polar residues" evidence="1">
    <location>
        <begin position="90"/>
        <end position="108"/>
    </location>
</feature>